<organism evidence="5 6">
    <name type="scientific">Herbaspirillum frisingense</name>
    <dbReference type="NCBI Taxonomy" id="92645"/>
    <lineage>
        <taxon>Bacteria</taxon>
        <taxon>Pseudomonadati</taxon>
        <taxon>Pseudomonadota</taxon>
        <taxon>Betaproteobacteria</taxon>
        <taxon>Burkholderiales</taxon>
        <taxon>Oxalobacteraceae</taxon>
        <taxon>Herbaspirillum</taxon>
    </lineage>
</organism>
<gene>
    <name evidence="5" type="primary">mprA_2</name>
    <name evidence="5" type="ORF">GAK35_01926</name>
</gene>
<feature type="domain" description="HTH marR-type" evidence="4">
    <location>
        <begin position="2"/>
        <end position="141"/>
    </location>
</feature>
<dbReference type="Gene3D" id="1.10.10.10">
    <property type="entry name" value="Winged helix-like DNA-binding domain superfamily/Winged helix DNA-binding domain"/>
    <property type="match status" value="1"/>
</dbReference>
<protein>
    <submittedName>
        <fullName evidence="5">Transcriptional repressor MprA</fullName>
    </submittedName>
</protein>
<evidence type="ECO:0000256" key="3">
    <source>
        <dbReference type="ARBA" id="ARBA00023163"/>
    </source>
</evidence>
<dbReference type="Pfam" id="PF01047">
    <property type="entry name" value="MarR"/>
    <property type="match status" value="1"/>
</dbReference>
<evidence type="ECO:0000313" key="6">
    <source>
        <dbReference type="Proteomes" id="UP000462435"/>
    </source>
</evidence>
<evidence type="ECO:0000256" key="2">
    <source>
        <dbReference type="ARBA" id="ARBA00023125"/>
    </source>
</evidence>
<keyword evidence="3" id="KW-0804">Transcription</keyword>
<dbReference type="GO" id="GO:0003700">
    <property type="term" value="F:DNA-binding transcription factor activity"/>
    <property type="evidence" value="ECO:0007669"/>
    <property type="project" value="InterPro"/>
</dbReference>
<keyword evidence="1" id="KW-0805">Transcription regulation</keyword>
<dbReference type="AlphaFoldDB" id="A0A7V8JUB2"/>
<proteinExistence type="predicted"/>
<accession>A0A7V8JUB2</accession>
<sequence length="169" mass="18456">MSTSFTNDYTKAADALRDFYLRSHRALDKLLSAQGASLARTKMLVHIGRNGPVRSTDLAEAFGFAPRTITEAVDGLERDGLVERTADPADRRVKHISLTGLGKEVLCSSEPVRNRFGQRLFEALDQDETHQLAQLLGKLNSRLAEMEVEYSGAAQAAGDETGAGKHGRK</sequence>
<dbReference type="EMBL" id="WNDX01000049">
    <property type="protein sequence ID" value="KAF1044046.1"/>
    <property type="molecule type" value="Genomic_DNA"/>
</dbReference>
<dbReference type="PROSITE" id="PS01117">
    <property type="entry name" value="HTH_MARR_1"/>
    <property type="match status" value="1"/>
</dbReference>
<name>A0A7V8JUB2_9BURK</name>
<dbReference type="Proteomes" id="UP000462435">
    <property type="component" value="Unassembled WGS sequence"/>
</dbReference>
<dbReference type="GO" id="GO:0003677">
    <property type="term" value="F:DNA binding"/>
    <property type="evidence" value="ECO:0007669"/>
    <property type="project" value="UniProtKB-KW"/>
</dbReference>
<evidence type="ECO:0000256" key="1">
    <source>
        <dbReference type="ARBA" id="ARBA00023015"/>
    </source>
</evidence>
<evidence type="ECO:0000259" key="4">
    <source>
        <dbReference type="PROSITE" id="PS50995"/>
    </source>
</evidence>
<evidence type="ECO:0000313" key="5">
    <source>
        <dbReference type="EMBL" id="KAF1044046.1"/>
    </source>
</evidence>
<dbReference type="InterPro" id="IPR036390">
    <property type="entry name" value="WH_DNA-bd_sf"/>
</dbReference>
<dbReference type="InterPro" id="IPR023187">
    <property type="entry name" value="Tscrpt_reg_MarR-type_CS"/>
</dbReference>
<dbReference type="PANTHER" id="PTHR42756:SF1">
    <property type="entry name" value="TRANSCRIPTIONAL REPRESSOR OF EMRAB OPERON"/>
    <property type="match status" value="1"/>
</dbReference>
<reference evidence="6" key="1">
    <citation type="journal article" date="2020" name="MBio">
        <title>Horizontal gene transfer to a defensive symbiont with a reduced genome amongst a multipartite beetle microbiome.</title>
        <authorList>
            <person name="Waterworth S.C."/>
            <person name="Florez L.V."/>
            <person name="Rees E.R."/>
            <person name="Hertweck C."/>
            <person name="Kaltenpoth M."/>
            <person name="Kwan J.C."/>
        </authorList>
    </citation>
    <scope>NUCLEOTIDE SEQUENCE [LARGE SCALE GENOMIC DNA]</scope>
</reference>
<dbReference type="InterPro" id="IPR036388">
    <property type="entry name" value="WH-like_DNA-bd_sf"/>
</dbReference>
<dbReference type="SMART" id="SM00347">
    <property type="entry name" value="HTH_MARR"/>
    <property type="match status" value="1"/>
</dbReference>
<dbReference type="InterPro" id="IPR000835">
    <property type="entry name" value="HTH_MarR-typ"/>
</dbReference>
<dbReference type="PRINTS" id="PR00598">
    <property type="entry name" value="HTHMARR"/>
</dbReference>
<comment type="caution">
    <text evidence="5">The sequence shown here is derived from an EMBL/GenBank/DDBJ whole genome shotgun (WGS) entry which is preliminary data.</text>
</comment>
<dbReference type="PROSITE" id="PS50995">
    <property type="entry name" value="HTH_MARR_2"/>
    <property type="match status" value="1"/>
</dbReference>
<dbReference type="PANTHER" id="PTHR42756">
    <property type="entry name" value="TRANSCRIPTIONAL REGULATOR, MARR"/>
    <property type="match status" value="1"/>
</dbReference>
<keyword evidence="2" id="KW-0238">DNA-binding</keyword>
<dbReference type="SUPFAM" id="SSF46785">
    <property type="entry name" value="Winged helix' DNA-binding domain"/>
    <property type="match status" value="1"/>
</dbReference>